<keyword evidence="5" id="KW-0378">Hydrolase</keyword>
<keyword evidence="14" id="KW-1185">Reference proteome</keyword>
<proteinExistence type="inferred from homology"/>
<evidence type="ECO:0000256" key="2">
    <source>
        <dbReference type="ARBA" id="ARBA00022485"/>
    </source>
</evidence>
<dbReference type="GO" id="GO:0046872">
    <property type="term" value="F:metal ion binding"/>
    <property type="evidence" value="ECO:0007669"/>
    <property type="project" value="UniProtKB-KW"/>
</dbReference>
<evidence type="ECO:0000256" key="11">
    <source>
        <dbReference type="ARBA" id="ARBA00066769"/>
    </source>
</evidence>
<dbReference type="Gene3D" id="1.10.1670.10">
    <property type="entry name" value="Helix-hairpin-Helix base-excision DNA repair enzymes (C-terminal)"/>
    <property type="match status" value="1"/>
</dbReference>
<dbReference type="InterPro" id="IPR023170">
    <property type="entry name" value="HhH_base_excis_C"/>
</dbReference>
<evidence type="ECO:0000256" key="4">
    <source>
        <dbReference type="ARBA" id="ARBA00022763"/>
    </source>
</evidence>
<evidence type="ECO:0000256" key="6">
    <source>
        <dbReference type="ARBA" id="ARBA00023004"/>
    </source>
</evidence>
<dbReference type="Pfam" id="PF00633">
    <property type="entry name" value="HHH"/>
    <property type="match status" value="1"/>
</dbReference>
<comment type="similarity">
    <text evidence="1">Belongs to the Nth/MutY family.</text>
</comment>
<sequence>MKIVVKMEMVNDKKFNEIVSILENKYKNVGYYLNFKTPIDLLVAAILSPQTRDTTINKLTPKLFENYHTAADYAHADKAELLSYISSVTFANPKAERIIEACRIVDEKYGGRVPDEKEDLLKLPGIGEKTAVTILINAYGKVEGIPVDTWVIKLSERIGLADSKNPDKIEEELKSKIDKKYWHNFAYILKEHGKELCGSIPHCSKCPLNGICPKNGVTKSL</sequence>
<evidence type="ECO:0000256" key="9">
    <source>
        <dbReference type="ARBA" id="ARBA00023295"/>
    </source>
</evidence>
<dbReference type="GO" id="GO:0141016">
    <property type="term" value="F:G/T mismatch-specific thymine-DNA glycosylase activity"/>
    <property type="evidence" value="ECO:0007669"/>
    <property type="project" value="UniProtKB-EC"/>
</dbReference>
<dbReference type="Proteomes" id="UP000197679">
    <property type="component" value="Chromosome"/>
</dbReference>
<dbReference type="EC" id="3.2.2.29" evidence="11"/>
<comment type="catalytic activity">
    <reaction evidence="10">
        <text>Hydrolyzes mismatched double-stranded DNA and polynucleotides, releasing free thymine.</text>
        <dbReference type="EC" id="3.2.2.29"/>
    </reaction>
</comment>
<feature type="domain" description="HhH-GPD" evidence="12">
    <location>
        <begin position="47"/>
        <end position="195"/>
    </location>
</feature>
<dbReference type="PANTHER" id="PTHR10359:SF18">
    <property type="entry name" value="ENDONUCLEASE III"/>
    <property type="match status" value="1"/>
</dbReference>
<dbReference type="InterPro" id="IPR003265">
    <property type="entry name" value="HhH-GPD_domain"/>
</dbReference>
<dbReference type="EMBL" id="CP019964">
    <property type="protein sequence ID" value="ASI14100.1"/>
    <property type="molecule type" value="Genomic_DNA"/>
</dbReference>
<dbReference type="PROSITE" id="PS01155">
    <property type="entry name" value="ENDONUCLEASE_III_2"/>
    <property type="match status" value="1"/>
</dbReference>
<dbReference type="CDD" id="cd00056">
    <property type="entry name" value="ENDO3c"/>
    <property type="match status" value="1"/>
</dbReference>
<evidence type="ECO:0000256" key="8">
    <source>
        <dbReference type="ARBA" id="ARBA00023204"/>
    </source>
</evidence>
<evidence type="ECO:0000313" key="13">
    <source>
        <dbReference type="EMBL" id="ASI14100.1"/>
    </source>
</evidence>
<reference evidence="13 14" key="1">
    <citation type="journal article" date="2017" name="Nat. Commun.">
        <title>'ARMAN' archaea depend on association with euryarchaeal host in culture and in situ.</title>
        <authorList>
            <person name="Golyshina O."/>
            <person name="Toshchakov S."/>
            <person name="Makarova K."/>
            <person name="Gavrilov S."/>
            <person name="Korzhenkov A."/>
            <person name="La Cono V."/>
            <person name="Arcadi E."/>
            <person name="Nechitaylo T."/>
            <person name="Ferrer M."/>
            <person name="Kublanov I."/>
            <person name="Wolf Y."/>
            <person name="Yakimov M."/>
            <person name="Golyshin P."/>
            <person name="Slesarev A."/>
            <person name="Kozyavkin S."/>
        </authorList>
    </citation>
    <scope>NUCLEOTIDE SEQUENCE [LARGE SCALE GENOMIC DNA]</scope>
    <source>
        <strain evidence="13 14">Mia14</strain>
    </source>
</reference>
<dbReference type="GO" id="GO:0006285">
    <property type="term" value="P:base-excision repair, AP site formation"/>
    <property type="evidence" value="ECO:0007669"/>
    <property type="project" value="TreeGrafter"/>
</dbReference>
<dbReference type="Pfam" id="PF00730">
    <property type="entry name" value="HhH-GPD"/>
    <property type="match status" value="1"/>
</dbReference>
<keyword evidence="4" id="KW-0227">DNA damage</keyword>
<dbReference type="FunFam" id="1.10.340.30:FF:000001">
    <property type="entry name" value="Endonuclease III"/>
    <property type="match status" value="1"/>
</dbReference>
<dbReference type="PANTHER" id="PTHR10359">
    <property type="entry name" value="A/G-SPECIFIC ADENINE GLYCOSYLASE/ENDONUCLEASE III"/>
    <property type="match status" value="1"/>
</dbReference>
<evidence type="ECO:0000256" key="7">
    <source>
        <dbReference type="ARBA" id="ARBA00023014"/>
    </source>
</evidence>
<keyword evidence="3" id="KW-0479">Metal-binding</keyword>
<dbReference type="InterPro" id="IPR000445">
    <property type="entry name" value="HhH_motif"/>
</dbReference>
<keyword evidence="7" id="KW-0411">Iron-sulfur</keyword>
<dbReference type="AlphaFoldDB" id="A0A218NNP0"/>
<dbReference type="InterPro" id="IPR011257">
    <property type="entry name" value="DNA_glycosylase"/>
</dbReference>
<protein>
    <recommendedName>
        <fullName evidence="11">thymine-DNA glycosylase</fullName>
        <ecNumber evidence="11">3.2.2.29</ecNumber>
    </recommendedName>
</protein>
<evidence type="ECO:0000256" key="5">
    <source>
        <dbReference type="ARBA" id="ARBA00022801"/>
    </source>
</evidence>
<dbReference type="SMART" id="SM00478">
    <property type="entry name" value="ENDO3c"/>
    <property type="match status" value="1"/>
</dbReference>
<evidence type="ECO:0000313" key="14">
    <source>
        <dbReference type="Proteomes" id="UP000197679"/>
    </source>
</evidence>
<dbReference type="GO" id="GO:0004519">
    <property type="term" value="F:endonuclease activity"/>
    <property type="evidence" value="ECO:0007669"/>
    <property type="project" value="UniProtKB-KW"/>
</dbReference>
<gene>
    <name evidence="13" type="ORF">Mia14_0808</name>
</gene>
<name>A0A218NNP0_9ARCH</name>
<organism evidence="13 14">
    <name type="scientific">Candidatus Mancarchaeum acidiphilum</name>
    <dbReference type="NCBI Taxonomy" id="1920749"/>
    <lineage>
        <taxon>Archaea</taxon>
        <taxon>Candidatus Micrarchaeota</taxon>
        <taxon>Candidatus Mancarchaeum</taxon>
    </lineage>
</organism>
<dbReference type="PIRSF" id="PIRSF001435">
    <property type="entry name" value="Nth"/>
    <property type="match status" value="1"/>
</dbReference>
<dbReference type="GO" id="GO:0003677">
    <property type="term" value="F:DNA binding"/>
    <property type="evidence" value="ECO:0007669"/>
    <property type="project" value="InterPro"/>
</dbReference>
<keyword evidence="13" id="KW-0540">Nuclease</keyword>
<keyword evidence="9" id="KW-0326">Glycosidase</keyword>
<evidence type="ECO:0000256" key="10">
    <source>
        <dbReference type="ARBA" id="ARBA00052915"/>
    </source>
</evidence>
<keyword evidence="8" id="KW-0234">DNA repair</keyword>
<dbReference type="SUPFAM" id="SSF48150">
    <property type="entry name" value="DNA-glycosylase"/>
    <property type="match status" value="1"/>
</dbReference>
<evidence type="ECO:0000259" key="12">
    <source>
        <dbReference type="SMART" id="SM00478"/>
    </source>
</evidence>
<dbReference type="GO" id="GO:0051539">
    <property type="term" value="F:4 iron, 4 sulfur cluster binding"/>
    <property type="evidence" value="ECO:0007669"/>
    <property type="project" value="UniProtKB-KW"/>
</dbReference>
<keyword evidence="2" id="KW-0004">4Fe-4S</keyword>
<dbReference type="InterPro" id="IPR004036">
    <property type="entry name" value="Endonuclease-III-like_CS2"/>
</dbReference>
<evidence type="ECO:0000256" key="1">
    <source>
        <dbReference type="ARBA" id="ARBA00008343"/>
    </source>
</evidence>
<dbReference type="Gene3D" id="1.10.340.30">
    <property type="entry name" value="Hypothetical protein, domain 2"/>
    <property type="match status" value="1"/>
</dbReference>
<evidence type="ECO:0000256" key="3">
    <source>
        <dbReference type="ARBA" id="ARBA00022723"/>
    </source>
</evidence>
<dbReference type="KEGG" id="marh:Mia14_0808"/>
<keyword evidence="13" id="KW-0255">Endonuclease</keyword>
<accession>A0A218NNP0</accession>
<keyword evidence="6" id="KW-0408">Iron</keyword>